<dbReference type="EMBL" id="JAHXZJ010001119">
    <property type="protein sequence ID" value="KAH0553795.1"/>
    <property type="molecule type" value="Genomic_DNA"/>
</dbReference>
<evidence type="ECO:0000256" key="1">
    <source>
        <dbReference type="SAM" id="MobiDB-lite"/>
    </source>
</evidence>
<name>A0AAV7IND3_COTGL</name>
<proteinExistence type="predicted"/>
<sequence>MELDCVSGLHSPHEGLAGGSGQAGGMSGLAYYQPEHPVSSGVVKYPENGHDTLSDFVTFVCQEAENTQQLPQAQLTGQRAGMQKFSQYYPSSMLPPPPPAPMARPVAIIRSTGELSASGGSGSPPTSSSSPADPSDLNGAAQSQQDQQMAAAAAAVGLVGSNCQTSVDSGRKSPTRILVTAPHTSREYTFAHFHSQPGQQIFTYPTISSMSGVISPTNLSLFSSPVSVTRPVATQRSVANVPPRWNTAPFINLEDDYNMIAPIIAGTPGEPPSSMDEVCYLQNDTFTPSTRATSWTKAGPGV</sequence>
<feature type="region of interest" description="Disordered" evidence="1">
    <location>
        <begin position="1"/>
        <end position="21"/>
    </location>
</feature>
<feature type="region of interest" description="Disordered" evidence="1">
    <location>
        <begin position="114"/>
        <end position="148"/>
    </location>
</feature>
<reference evidence="2 3" key="1">
    <citation type="journal article" date="2021" name="J. Hered.">
        <title>A chromosome-level genome assembly of the parasitoid wasp, Cotesia glomerata (Hymenoptera: Braconidae).</title>
        <authorList>
            <person name="Pinto B.J."/>
            <person name="Weis J.J."/>
            <person name="Gamble T."/>
            <person name="Ode P.J."/>
            <person name="Paul R."/>
            <person name="Zaspel J.M."/>
        </authorList>
    </citation>
    <scope>NUCLEOTIDE SEQUENCE [LARGE SCALE GENOMIC DNA]</scope>
    <source>
        <strain evidence="2">CgM1</strain>
    </source>
</reference>
<gene>
    <name evidence="2" type="ORF">KQX54_004466</name>
</gene>
<dbReference type="Pfam" id="PF00859">
    <property type="entry name" value="CTF_NFI"/>
    <property type="match status" value="1"/>
</dbReference>
<evidence type="ECO:0000313" key="3">
    <source>
        <dbReference type="Proteomes" id="UP000826195"/>
    </source>
</evidence>
<keyword evidence="3" id="KW-1185">Reference proteome</keyword>
<dbReference type="Proteomes" id="UP000826195">
    <property type="component" value="Unassembled WGS sequence"/>
</dbReference>
<comment type="caution">
    <text evidence="2">The sequence shown here is derived from an EMBL/GenBank/DDBJ whole genome shotgun (WGS) entry which is preliminary data.</text>
</comment>
<protein>
    <submittedName>
        <fullName evidence="2">Uncharacterized protein</fullName>
    </submittedName>
</protein>
<dbReference type="GO" id="GO:0005634">
    <property type="term" value="C:nucleus"/>
    <property type="evidence" value="ECO:0007669"/>
    <property type="project" value="InterPro"/>
</dbReference>
<dbReference type="AlphaFoldDB" id="A0AAV7IND3"/>
<organism evidence="2 3">
    <name type="scientific">Cotesia glomerata</name>
    <name type="common">Lepidopteran parasitic wasp</name>
    <name type="synonym">Apanteles glomeratus</name>
    <dbReference type="NCBI Taxonomy" id="32391"/>
    <lineage>
        <taxon>Eukaryota</taxon>
        <taxon>Metazoa</taxon>
        <taxon>Ecdysozoa</taxon>
        <taxon>Arthropoda</taxon>
        <taxon>Hexapoda</taxon>
        <taxon>Insecta</taxon>
        <taxon>Pterygota</taxon>
        <taxon>Neoptera</taxon>
        <taxon>Endopterygota</taxon>
        <taxon>Hymenoptera</taxon>
        <taxon>Apocrita</taxon>
        <taxon>Ichneumonoidea</taxon>
        <taxon>Braconidae</taxon>
        <taxon>Microgastrinae</taxon>
        <taxon>Cotesia</taxon>
    </lineage>
</organism>
<dbReference type="InterPro" id="IPR000647">
    <property type="entry name" value="CTF/NFI"/>
</dbReference>
<dbReference type="GO" id="GO:0003700">
    <property type="term" value="F:DNA-binding transcription factor activity"/>
    <property type="evidence" value="ECO:0007669"/>
    <property type="project" value="InterPro"/>
</dbReference>
<accession>A0AAV7IND3</accession>
<evidence type="ECO:0000313" key="2">
    <source>
        <dbReference type="EMBL" id="KAH0553795.1"/>
    </source>
</evidence>